<evidence type="ECO:0000256" key="1">
    <source>
        <dbReference type="ARBA" id="ARBA00004651"/>
    </source>
</evidence>
<feature type="transmembrane region" description="Helical" evidence="10">
    <location>
        <begin position="123"/>
        <end position="147"/>
    </location>
</feature>
<feature type="transmembrane region" description="Helical" evidence="10">
    <location>
        <begin position="83"/>
        <end position="103"/>
    </location>
</feature>
<dbReference type="PANTHER" id="PTHR11795">
    <property type="entry name" value="BRANCHED-CHAIN AMINO ACID TRANSPORT SYSTEM PERMEASE PROTEIN LIVH"/>
    <property type="match status" value="1"/>
</dbReference>
<protein>
    <submittedName>
        <fullName evidence="11">Branched-chain amino acid ABC transporter permease</fullName>
    </submittedName>
</protein>
<feature type="transmembrane region" description="Helical" evidence="10">
    <location>
        <begin position="273"/>
        <end position="299"/>
    </location>
</feature>
<keyword evidence="6" id="KW-0029">Amino-acid transport</keyword>
<feature type="transmembrane region" description="Helical" evidence="10">
    <location>
        <begin position="23"/>
        <end position="47"/>
    </location>
</feature>
<dbReference type="PANTHER" id="PTHR11795:SF371">
    <property type="entry name" value="HIGH-AFFINITY BRANCHED-CHAIN AMINO ACID TRANSPORT SYSTEM PERMEASE PROTEIN LIVH"/>
    <property type="match status" value="1"/>
</dbReference>
<dbReference type="Pfam" id="PF02653">
    <property type="entry name" value="BPD_transp_2"/>
    <property type="match status" value="1"/>
</dbReference>
<dbReference type="GO" id="GO:0015808">
    <property type="term" value="P:L-alanine transport"/>
    <property type="evidence" value="ECO:0007669"/>
    <property type="project" value="TreeGrafter"/>
</dbReference>
<dbReference type="GO" id="GO:0042941">
    <property type="term" value="P:D-alanine transmembrane transport"/>
    <property type="evidence" value="ECO:0007669"/>
    <property type="project" value="TreeGrafter"/>
</dbReference>
<dbReference type="GO" id="GO:1903806">
    <property type="term" value="P:L-isoleucine import across plasma membrane"/>
    <property type="evidence" value="ECO:0007669"/>
    <property type="project" value="TreeGrafter"/>
</dbReference>
<feature type="transmembrane region" description="Helical" evidence="10">
    <location>
        <begin position="352"/>
        <end position="370"/>
    </location>
</feature>
<evidence type="ECO:0000256" key="3">
    <source>
        <dbReference type="ARBA" id="ARBA00022475"/>
    </source>
</evidence>
<comment type="subcellular location">
    <subcellularLocation>
        <location evidence="1">Cell membrane</location>
        <topology evidence="1">Multi-pass membrane protein</topology>
    </subcellularLocation>
</comment>
<dbReference type="GO" id="GO:0005304">
    <property type="term" value="F:L-valine transmembrane transporter activity"/>
    <property type="evidence" value="ECO:0007669"/>
    <property type="project" value="TreeGrafter"/>
</dbReference>
<keyword evidence="2" id="KW-0813">Transport</keyword>
<evidence type="ECO:0000256" key="2">
    <source>
        <dbReference type="ARBA" id="ARBA00022448"/>
    </source>
</evidence>
<evidence type="ECO:0000256" key="4">
    <source>
        <dbReference type="ARBA" id="ARBA00022519"/>
    </source>
</evidence>
<organism evidence="11">
    <name type="scientific">Bellilinea caldifistulae</name>
    <dbReference type="NCBI Taxonomy" id="360411"/>
    <lineage>
        <taxon>Bacteria</taxon>
        <taxon>Bacillati</taxon>
        <taxon>Chloroflexota</taxon>
        <taxon>Anaerolineae</taxon>
        <taxon>Anaerolineales</taxon>
        <taxon>Anaerolineaceae</taxon>
        <taxon>Bellilinea</taxon>
    </lineage>
</organism>
<dbReference type="GO" id="GO:0015190">
    <property type="term" value="F:L-leucine transmembrane transporter activity"/>
    <property type="evidence" value="ECO:0007669"/>
    <property type="project" value="TreeGrafter"/>
</dbReference>
<name>A0A7C4Q3Y7_9CHLR</name>
<dbReference type="GO" id="GO:0015188">
    <property type="term" value="F:L-isoleucine transmembrane transporter activity"/>
    <property type="evidence" value="ECO:0007669"/>
    <property type="project" value="TreeGrafter"/>
</dbReference>
<keyword evidence="4" id="KW-0997">Cell inner membrane</keyword>
<gene>
    <name evidence="11" type="ORF">ENT17_04160</name>
</gene>
<dbReference type="InterPro" id="IPR052157">
    <property type="entry name" value="BCAA_transport_permease"/>
</dbReference>
<keyword evidence="5 10" id="KW-0812">Transmembrane</keyword>
<feature type="transmembrane region" description="Helical" evidence="10">
    <location>
        <begin position="311"/>
        <end position="332"/>
    </location>
</feature>
<dbReference type="GO" id="GO:0015192">
    <property type="term" value="F:L-phenylalanine transmembrane transporter activity"/>
    <property type="evidence" value="ECO:0007669"/>
    <property type="project" value="TreeGrafter"/>
</dbReference>
<evidence type="ECO:0000256" key="9">
    <source>
        <dbReference type="ARBA" id="ARBA00037998"/>
    </source>
</evidence>
<dbReference type="InterPro" id="IPR001851">
    <property type="entry name" value="ABC_transp_permease"/>
</dbReference>
<keyword evidence="7 10" id="KW-1133">Transmembrane helix</keyword>
<accession>A0A7C4Q3Y7</accession>
<dbReference type="CDD" id="cd06582">
    <property type="entry name" value="TM_PBP1_LivH_like"/>
    <property type="match status" value="1"/>
</dbReference>
<feature type="transmembrane region" description="Helical" evidence="10">
    <location>
        <begin position="159"/>
        <end position="184"/>
    </location>
</feature>
<comment type="caution">
    <text evidence="11">The sequence shown here is derived from an EMBL/GenBank/DDBJ whole genome shotgun (WGS) entry which is preliminary data.</text>
</comment>
<evidence type="ECO:0000313" key="11">
    <source>
        <dbReference type="EMBL" id="HGS86792.1"/>
    </source>
</evidence>
<evidence type="ECO:0000256" key="10">
    <source>
        <dbReference type="SAM" id="Phobius"/>
    </source>
</evidence>
<comment type="similarity">
    <text evidence="9">Belongs to the binding-protein-dependent transport system permease family. LivHM subfamily.</text>
</comment>
<reference evidence="11" key="1">
    <citation type="journal article" date="2020" name="mSystems">
        <title>Genome- and Community-Level Interaction Insights into Carbon Utilization and Element Cycling Functions of Hydrothermarchaeota in Hydrothermal Sediment.</title>
        <authorList>
            <person name="Zhou Z."/>
            <person name="Liu Y."/>
            <person name="Xu W."/>
            <person name="Pan J."/>
            <person name="Luo Z.H."/>
            <person name="Li M."/>
        </authorList>
    </citation>
    <scope>NUCLEOTIDE SEQUENCE [LARGE SCALE GENOMIC DNA]</scope>
    <source>
        <strain evidence="11">SpSt-556</strain>
    </source>
</reference>
<feature type="transmembrane region" description="Helical" evidence="10">
    <location>
        <begin position="53"/>
        <end position="76"/>
    </location>
</feature>
<proteinExistence type="inferred from homology"/>
<dbReference type="AlphaFoldDB" id="A0A7C4Q3Y7"/>
<evidence type="ECO:0000256" key="5">
    <source>
        <dbReference type="ARBA" id="ARBA00022692"/>
    </source>
</evidence>
<dbReference type="EMBL" id="DSXR01000051">
    <property type="protein sequence ID" value="HGS86792.1"/>
    <property type="molecule type" value="Genomic_DNA"/>
</dbReference>
<feature type="transmembrane region" description="Helical" evidence="10">
    <location>
        <begin position="225"/>
        <end position="244"/>
    </location>
</feature>
<dbReference type="GO" id="GO:0005886">
    <property type="term" value="C:plasma membrane"/>
    <property type="evidence" value="ECO:0007669"/>
    <property type="project" value="UniProtKB-SubCell"/>
</dbReference>
<evidence type="ECO:0000256" key="6">
    <source>
        <dbReference type="ARBA" id="ARBA00022970"/>
    </source>
</evidence>
<keyword evidence="3" id="KW-1003">Cell membrane</keyword>
<sequence>MQQLSGSSQAAIPAPTRKKRPPLAWVGQAFFIILGIVVAVILISNLIRQPTLFAQFFISGLQLGFVYAMIALGYTMVYGIVKLINFAHGDVFMVGAFVSYFAVARFRLHQWPLAAFPQISPGLGVVIGSITVILLSMVICSALAVTIERVAYKPLRDAPRIAALITAIGVSFFLEYFGALNFVFSPRFIPYERPFEVVAWYIKDGIHLIRPGEAPPDGAITFSNILVIIMLASILVQIFLQFLVRRTKIGIAMRASSYDKPAARLMGINVDSVISFTFAIGAAFAGLGGVLYAIAYSSIWTQLGILPGLKAFVAAVLGGIGSIPGAFVGALIMGQAEAMTMGYISTPMRDAVAFTILIIVLLIRPTGIFGEPEKEKV</sequence>
<evidence type="ECO:0000256" key="8">
    <source>
        <dbReference type="ARBA" id="ARBA00023136"/>
    </source>
</evidence>
<keyword evidence="8 10" id="KW-0472">Membrane</keyword>
<evidence type="ECO:0000256" key="7">
    <source>
        <dbReference type="ARBA" id="ARBA00022989"/>
    </source>
</evidence>